<dbReference type="Gramene" id="KQK87783">
    <property type="protein sequence ID" value="KQK87783"/>
    <property type="gene ID" value="SETIT_038482mg"/>
</dbReference>
<protein>
    <submittedName>
        <fullName evidence="1">Uncharacterized protein</fullName>
    </submittedName>
</protein>
<reference evidence="1" key="2">
    <citation type="submission" date="2018-08" db="UniProtKB">
        <authorList>
            <consortium name="EnsemblPlants"/>
        </authorList>
    </citation>
    <scope>IDENTIFICATION</scope>
    <source>
        <strain evidence="1">Yugu1</strain>
    </source>
</reference>
<dbReference type="InParanoid" id="K4AHX5"/>
<proteinExistence type="predicted"/>
<organism evidence="1 2">
    <name type="scientific">Setaria italica</name>
    <name type="common">Foxtail millet</name>
    <name type="synonym">Panicum italicum</name>
    <dbReference type="NCBI Taxonomy" id="4555"/>
    <lineage>
        <taxon>Eukaryota</taxon>
        <taxon>Viridiplantae</taxon>
        <taxon>Streptophyta</taxon>
        <taxon>Embryophyta</taxon>
        <taxon>Tracheophyta</taxon>
        <taxon>Spermatophyta</taxon>
        <taxon>Magnoliopsida</taxon>
        <taxon>Liliopsida</taxon>
        <taxon>Poales</taxon>
        <taxon>Poaceae</taxon>
        <taxon>PACMAD clade</taxon>
        <taxon>Panicoideae</taxon>
        <taxon>Panicodae</taxon>
        <taxon>Paniceae</taxon>
        <taxon>Cenchrinae</taxon>
        <taxon>Setaria</taxon>
    </lineage>
</organism>
<name>K4AHX5_SETIT</name>
<reference evidence="2" key="1">
    <citation type="journal article" date="2012" name="Nat. Biotechnol.">
        <title>Reference genome sequence of the model plant Setaria.</title>
        <authorList>
            <person name="Bennetzen J.L."/>
            <person name="Schmutz J."/>
            <person name="Wang H."/>
            <person name="Percifield R."/>
            <person name="Hawkins J."/>
            <person name="Pontaroli A.C."/>
            <person name="Estep M."/>
            <person name="Feng L."/>
            <person name="Vaughn J.N."/>
            <person name="Grimwood J."/>
            <person name="Jenkins J."/>
            <person name="Barry K."/>
            <person name="Lindquist E."/>
            <person name="Hellsten U."/>
            <person name="Deshpande S."/>
            <person name="Wang X."/>
            <person name="Wu X."/>
            <person name="Mitros T."/>
            <person name="Triplett J."/>
            <person name="Yang X."/>
            <person name="Ye C.Y."/>
            <person name="Mauro-Herrera M."/>
            <person name="Wang L."/>
            <person name="Li P."/>
            <person name="Sharma M."/>
            <person name="Sharma R."/>
            <person name="Ronald P.C."/>
            <person name="Panaud O."/>
            <person name="Kellogg E.A."/>
            <person name="Brutnell T.P."/>
            <person name="Doust A.N."/>
            <person name="Tuskan G.A."/>
            <person name="Rokhsar D."/>
            <person name="Devos K.M."/>
        </authorList>
    </citation>
    <scope>NUCLEOTIDE SEQUENCE [LARGE SCALE GENOMIC DNA]</scope>
    <source>
        <strain evidence="2">cv. Yugu1</strain>
    </source>
</reference>
<sequence>MFSDFTATLNQAFSGIRWNNQMNICQVKFNRQNYGRCEHIEVKSCQLAAAQFVA</sequence>
<evidence type="ECO:0000313" key="1">
    <source>
        <dbReference type="EnsemblPlants" id="KQK87783"/>
    </source>
</evidence>
<dbReference type="EMBL" id="AGNK02005442">
    <property type="status" value="NOT_ANNOTATED_CDS"/>
    <property type="molecule type" value="Genomic_DNA"/>
</dbReference>
<keyword evidence="2" id="KW-1185">Reference proteome</keyword>
<dbReference type="Proteomes" id="UP000004995">
    <property type="component" value="Unassembled WGS sequence"/>
</dbReference>
<evidence type="ECO:0000313" key="2">
    <source>
        <dbReference type="Proteomes" id="UP000004995"/>
    </source>
</evidence>
<accession>K4AHX5</accession>
<dbReference type="HOGENOM" id="CLU_3054009_0_0_1"/>
<dbReference type="EnsemblPlants" id="KQK87783">
    <property type="protein sequence ID" value="KQK87783"/>
    <property type="gene ID" value="SETIT_038482mg"/>
</dbReference>
<dbReference type="AlphaFoldDB" id="K4AHX5"/>